<feature type="chain" id="PRO_5044682274" description="Endonuclease domain-containing 1 protein-like" evidence="1">
    <location>
        <begin position="20"/>
        <end position="551"/>
    </location>
</feature>
<feature type="domain" description="ENPP1-3/EXOG-like endonuclease/phosphodiesterase" evidence="2">
    <location>
        <begin position="55"/>
        <end position="292"/>
    </location>
</feature>
<evidence type="ECO:0008006" key="6">
    <source>
        <dbReference type="Google" id="ProtNLM"/>
    </source>
</evidence>
<dbReference type="Ensembl" id="ENSPCET00000014420.1">
    <property type="protein sequence ID" value="ENSPCEP00000013904.1"/>
    <property type="gene ID" value="ENSPCEG00000011051.1"/>
</dbReference>
<dbReference type="AlphaFoldDB" id="A0A8C8S1W2"/>
<dbReference type="InterPro" id="IPR044925">
    <property type="entry name" value="His-Me_finger_sf"/>
</dbReference>
<dbReference type="GO" id="GO:0003676">
    <property type="term" value="F:nucleic acid binding"/>
    <property type="evidence" value="ECO:0007669"/>
    <property type="project" value="InterPro"/>
</dbReference>
<feature type="domain" description="DNA/RNA non-specific endonuclease/pyrophosphatase/phosphodiesterase" evidence="3">
    <location>
        <begin position="54"/>
        <end position="289"/>
    </location>
</feature>
<dbReference type="InterPro" id="IPR039015">
    <property type="entry name" value="ENDOD1"/>
</dbReference>
<reference evidence="4" key="1">
    <citation type="submission" date="2025-05" db="UniProtKB">
        <authorList>
            <consortium name="Ensembl"/>
        </authorList>
    </citation>
    <scope>IDENTIFICATION</scope>
</reference>
<dbReference type="Ensembl" id="ENSPCET00000013779.1">
    <property type="protein sequence ID" value="ENSPCEP00000013292.1"/>
    <property type="gene ID" value="ENSPCEG00000010572.1"/>
</dbReference>
<organism evidence="4 5">
    <name type="scientific">Pelusios castaneus</name>
    <name type="common">West African mud turtle</name>
    <dbReference type="NCBI Taxonomy" id="367368"/>
    <lineage>
        <taxon>Eukaryota</taxon>
        <taxon>Metazoa</taxon>
        <taxon>Chordata</taxon>
        <taxon>Craniata</taxon>
        <taxon>Vertebrata</taxon>
        <taxon>Euteleostomi</taxon>
        <taxon>Archelosauria</taxon>
        <taxon>Testudinata</taxon>
        <taxon>Testudines</taxon>
        <taxon>Pleurodira</taxon>
        <taxon>Pelomedusidae</taxon>
        <taxon>Pelusios</taxon>
    </lineage>
</organism>
<evidence type="ECO:0000256" key="1">
    <source>
        <dbReference type="SAM" id="SignalP"/>
    </source>
</evidence>
<dbReference type="Proteomes" id="UP000694393">
    <property type="component" value="Unplaced"/>
</dbReference>
<evidence type="ECO:0000259" key="2">
    <source>
        <dbReference type="SMART" id="SM00477"/>
    </source>
</evidence>
<dbReference type="Pfam" id="PF01223">
    <property type="entry name" value="Endonuclease_NS"/>
    <property type="match status" value="1"/>
</dbReference>
<dbReference type="SMART" id="SM00477">
    <property type="entry name" value="NUC"/>
    <property type="match status" value="1"/>
</dbReference>
<feature type="signal peptide" evidence="1">
    <location>
        <begin position="1"/>
        <end position="19"/>
    </location>
</feature>
<name>A0A8C8S1W2_9SAUR</name>
<dbReference type="SMART" id="SM00892">
    <property type="entry name" value="Endonuclease_NS"/>
    <property type="match status" value="1"/>
</dbReference>
<evidence type="ECO:0000313" key="4">
    <source>
        <dbReference type="Ensembl" id="ENSPCEP00000013292.1"/>
    </source>
</evidence>
<accession>A0A8C8S1W2</accession>
<dbReference type="InterPro" id="IPR044929">
    <property type="entry name" value="DNA/RNA_non-sp_Endonuclease_sf"/>
</dbReference>
<dbReference type="InterPro" id="IPR001604">
    <property type="entry name" value="Endo_G_ENPP1-like_dom"/>
</dbReference>
<keyword evidence="5" id="KW-1185">Reference proteome</keyword>
<sequence>MDWRVLLGCISLWAGLVQAEVGTFDTCREYFYHKREPRGFDTDNKAQICQRYNNQCHFATLYDKVNRVPLWSAYIFRRSFCQEQPPRRNKWFVEPQLGDPSKFMEMLLEDEEPALTLDMLKSKQALNEDYEDTSYDRGHLNPNSFHCGDGNVATFTLTNSAPIEPCFNRIRWSKLEKNLKKQLSRNCVSENGTPYLVTGAVPSATKKIPIEDEDKEGDRTREYNRVSVPSHIWTAVCCDHRDSNHKFSFAFLAENKAESRLQFIHVKQLNSELASLYQTSGQISIFADNCNAESQRGHEILSEMRSALNDAFQILLTDGYSQLLPSEVRNRLDQETSQLMKNTNLDQNNMKLTNIRFLMTFPSLADWRDYFEKTYNEDNLACVLAPAAGADPSGVAKASGTSARVCTLQQQKHLPYSGLTAQGWSCVGQVCGYHEGTAYSWCYTSYKKDWDYCCIDKCTVNRGSNQYQCSRGDGELTKCSPQYSTVTVSGKACRADHPCGLYGKSYFWCYTDYQNNWEYCCSPRHYCGNHDYDYQWCYTKDPQASSQHCTP</sequence>
<dbReference type="InterPro" id="IPR020821">
    <property type="entry name" value="ENPP1-3/EXOG-like_nuc-like"/>
</dbReference>
<keyword evidence="1" id="KW-0732">Signal</keyword>
<proteinExistence type="predicted"/>
<dbReference type="GO" id="GO:0046872">
    <property type="term" value="F:metal ion binding"/>
    <property type="evidence" value="ECO:0007669"/>
    <property type="project" value="InterPro"/>
</dbReference>
<dbReference type="PANTHER" id="PTHR21472">
    <property type="entry name" value="ENDONUCLEASE DOMAIN-CONTAINING 1 PROTEIN ENDOD1"/>
    <property type="match status" value="1"/>
</dbReference>
<protein>
    <recommendedName>
        <fullName evidence="6">Endonuclease domain-containing 1 protein-like</fullName>
    </recommendedName>
</protein>
<dbReference type="Gene3D" id="3.40.570.10">
    <property type="entry name" value="Extracellular Endonuclease, subunit A"/>
    <property type="match status" value="1"/>
</dbReference>
<dbReference type="PANTHER" id="PTHR21472:SF30">
    <property type="entry name" value="ENDONUCLEASE DOMAIN-CONTAINING 1 PROTEIN-RELATED"/>
    <property type="match status" value="1"/>
</dbReference>
<evidence type="ECO:0000313" key="5">
    <source>
        <dbReference type="Proteomes" id="UP000694393"/>
    </source>
</evidence>
<dbReference type="GO" id="GO:0016787">
    <property type="term" value="F:hydrolase activity"/>
    <property type="evidence" value="ECO:0007669"/>
    <property type="project" value="InterPro"/>
</dbReference>
<dbReference type="SUPFAM" id="SSF54060">
    <property type="entry name" value="His-Me finger endonucleases"/>
    <property type="match status" value="1"/>
</dbReference>
<evidence type="ECO:0000259" key="3">
    <source>
        <dbReference type="SMART" id="SM00892"/>
    </source>
</evidence>